<evidence type="ECO:0000256" key="1">
    <source>
        <dbReference type="SAM" id="MobiDB-lite"/>
    </source>
</evidence>
<evidence type="ECO:0000256" key="2">
    <source>
        <dbReference type="SAM" id="Phobius"/>
    </source>
</evidence>
<sequence length="270" mass="28113">MNTQLTDLMQRATENLEPVTPDLLERSVAQGLRLRRRRTALLAASGTGAVLATAGLIAGGIQWLGSPADTAAAGTPIAIGKPSTVPSVKPTPIPSADPTTNGPTKPTAAGADPEQTLATLKSLLKAPGRTFARPETWGGGTYTGASYVVDDGHGAARVDVMLSGGGEGNPCVPVRRGCTTLPDGSVLFASKESPEYTDGRQAEHGVVSNYVILFRRDGRNINLTSYNAPAQKGEQHTRPTPILSVKDLTTLAKSKTWKLPPVSPTKGGTK</sequence>
<feature type="transmembrane region" description="Helical" evidence="2">
    <location>
        <begin position="40"/>
        <end position="64"/>
    </location>
</feature>
<accession>A0AAU7TEC3</accession>
<keyword evidence="2" id="KW-0472">Membrane</keyword>
<dbReference type="RefSeq" id="WP_350277838.1">
    <property type="nucleotide sequence ID" value="NZ_CP158165.1"/>
</dbReference>
<feature type="region of interest" description="Disordered" evidence="1">
    <location>
        <begin position="79"/>
        <end position="112"/>
    </location>
</feature>
<dbReference type="AlphaFoldDB" id="A0AAU7TEC3"/>
<protein>
    <submittedName>
        <fullName evidence="3">Uncharacterized protein</fullName>
    </submittedName>
</protein>
<keyword evidence="2" id="KW-0812">Transmembrane</keyword>
<gene>
    <name evidence="3" type="ORF">ABN611_01135</name>
</gene>
<reference evidence="3" key="1">
    <citation type="submission" date="2024-06" db="EMBL/GenBank/DDBJ databases">
        <title>Kribbella sp. strain HUAS MG21 genome sequences.</title>
        <authorList>
            <person name="Mo P."/>
        </authorList>
    </citation>
    <scope>NUCLEOTIDE SEQUENCE</scope>
    <source>
        <strain evidence="3">HUAS MG21</strain>
    </source>
</reference>
<proteinExistence type="predicted"/>
<organism evidence="3">
    <name type="scientific">Kribbella sp. HUAS MG21</name>
    <dbReference type="NCBI Taxonomy" id="3160966"/>
    <lineage>
        <taxon>Bacteria</taxon>
        <taxon>Bacillati</taxon>
        <taxon>Actinomycetota</taxon>
        <taxon>Actinomycetes</taxon>
        <taxon>Propionibacteriales</taxon>
        <taxon>Kribbellaceae</taxon>
        <taxon>Kribbella</taxon>
    </lineage>
</organism>
<dbReference type="EMBL" id="CP158165">
    <property type="protein sequence ID" value="XBV25024.1"/>
    <property type="molecule type" value="Genomic_DNA"/>
</dbReference>
<evidence type="ECO:0000313" key="3">
    <source>
        <dbReference type="EMBL" id="XBV25024.1"/>
    </source>
</evidence>
<keyword evidence="2" id="KW-1133">Transmembrane helix</keyword>
<name>A0AAU7TEC3_9ACTN</name>